<comment type="caution">
    <text evidence="5">The sequence shown here is derived from an EMBL/GenBank/DDBJ whole genome shotgun (WGS) entry which is preliminary data.</text>
</comment>
<feature type="repeat" description="ANK" evidence="3">
    <location>
        <begin position="279"/>
        <end position="311"/>
    </location>
</feature>
<dbReference type="PROSITE" id="PS50297">
    <property type="entry name" value="ANK_REP_REGION"/>
    <property type="match status" value="4"/>
</dbReference>
<feature type="repeat" description="ANK" evidence="3">
    <location>
        <begin position="246"/>
        <end position="278"/>
    </location>
</feature>
<feature type="repeat" description="ANK" evidence="3">
    <location>
        <begin position="182"/>
        <end position="206"/>
    </location>
</feature>
<evidence type="ECO:0000256" key="4">
    <source>
        <dbReference type="SAM" id="MobiDB-lite"/>
    </source>
</evidence>
<gene>
    <name evidence="5" type="ORF">FALBO_6790</name>
</gene>
<dbReference type="Gene3D" id="1.25.40.20">
    <property type="entry name" value="Ankyrin repeat-containing domain"/>
    <property type="match status" value="4"/>
</dbReference>
<reference evidence="5 6" key="1">
    <citation type="submission" date="2020-01" db="EMBL/GenBank/DDBJ databases">
        <title>Identification and distribution of gene clusters putatively required for synthesis of sphingolipid metabolism inhibitors in phylogenetically diverse species of the filamentous fungus Fusarium.</title>
        <authorList>
            <person name="Kim H.-S."/>
            <person name="Busman M."/>
            <person name="Brown D.W."/>
            <person name="Divon H."/>
            <person name="Uhlig S."/>
            <person name="Proctor R.H."/>
        </authorList>
    </citation>
    <scope>NUCLEOTIDE SEQUENCE [LARGE SCALE GENOMIC DNA]</scope>
    <source>
        <strain evidence="5 6">NRRL 20459</strain>
    </source>
</reference>
<dbReference type="Pfam" id="PF13637">
    <property type="entry name" value="Ank_4"/>
    <property type="match status" value="1"/>
</dbReference>
<dbReference type="SUPFAM" id="SSF48403">
    <property type="entry name" value="Ankyrin repeat"/>
    <property type="match status" value="1"/>
</dbReference>
<dbReference type="EMBL" id="JAADYS010000890">
    <property type="protein sequence ID" value="KAF4466341.1"/>
    <property type="molecule type" value="Genomic_DNA"/>
</dbReference>
<dbReference type="OrthoDB" id="20872at2759"/>
<name>A0A8H4LCL9_9HYPO</name>
<evidence type="ECO:0000313" key="5">
    <source>
        <dbReference type="EMBL" id="KAF4466341.1"/>
    </source>
</evidence>
<keyword evidence="2 3" id="KW-0040">ANK repeat</keyword>
<dbReference type="PANTHER" id="PTHR24198:SF165">
    <property type="entry name" value="ANKYRIN REPEAT-CONTAINING PROTEIN-RELATED"/>
    <property type="match status" value="1"/>
</dbReference>
<dbReference type="InterPro" id="IPR036770">
    <property type="entry name" value="Ankyrin_rpt-contain_sf"/>
</dbReference>
<feature type="repeat" description="ANK" evidence="3">
    <location>
        <begin position="389"/>
        <end position="421"/>
    </location>
</feature>
<keyword evidence="1" id="KW-0677">Repeat</keyword>
<dbReference type="AlphaFoldDB" id="A0A8H4LCL9"/>
<organism evidence="5 6">
    <name type="scientific">Fusarium albosuccineum</name>
    <dbReference type="NCBI Taxonomy" id="1237068"/>
    <lineage>
        <taxon>Eukaryota</taxon>
        <taxon>Fungi</taxon>
        <taxon>Dikarya</taxon>
        <taxon>Ascomycota</taxon>
        <taxon>Pezizomycotina</taxon>
        <taxon>Sordariomycetes</taxon>
        <taxon>Hypocreomycetidae</taxon>
        <taxon>Hypocreales</taxon>
        <taxon>Nectriaceae</taxon>
        <taxon>Fusarium</taxon>
        <taxon>Fusarium decemcellulare species complex</taxon>
    </lineage>
</organism>
<proteinExistence type="predicted"/>
<dbReference type="PROSITE" id="PS50088">
    <property type="entry name" value="ANK_REPEAT"/>
    <property type="match status" value="5"/>
</dbReference>
<sequence length="528" mass="58071">MDDALRHQSTYTAHAITGGVNHLGNTFNIYHHSETSPTPSPQTKPPETIPRWEVKLRDAVQRGDTQQLEFLCKNAAGADIDSKSNDGLTTIHYATLAGQVESLKVLVKHKADLNRNTDKGTCLHLAILQGRRNVVDFLLNQPSVNINAQAPSGQTPQSIACRSAMLALLLNHGADPNIASKSGLTPLHRAAVRLNPKNVELLLKAGCLAQCHELEWNNRFMDCANILEMLFQYGAEQRPGSDKNVSGLYPLHLIATLGYSQLAEMLLRIGGAVDILSKDHETPLTLAIKGSKAAMVSVLLKSNASVNLRCGGRGTPLHHAVGGSSNEVFDLIMAEVKSLDIKNEPNTSQVGQMLDEHGNTPLHWVKTLPQAVEALVQRDPGFLAHKNSEGSTPLHVAVCTSTLAVVKALVDQGAPLNAKNHNNLSPVEELCRRQEVWKEATNDKKRQEALFQIMEATLTWSKTFTRQLEGCKREVNGWFKTEHWDGKRAVKSQVDDKLRSIDKKASVQIRVMFETNLINRANLRLAGY</sequence>
<dbReference type="InterPro" id="IPR002110">
    <property type="entry name" value="Ankyrin_rpt"/>
</dbReference>
<evidence type="ECO:0000256" key="3">
    <source>
        <dbReference type="PROSITE-ProRule" id="PRU00023"/>
    </source>
</evidence>
<accession>A0A8H4LCL9</accession>
<feature type="region of interest" description="Disordered" evidence="4">
    <location>
        <begin position="29"/>
        <end position="48"/>
    </location>
</feature>
<dbReference type="PANTHER" id="PTHR24198">
    <property type="entry name" value="ANKYRIN REPEAT AND PROTEIN KINASE DOMAIN-CONTAINING PROTEIN"/>
    <property type="match status" value="1"/>
</dbReference>
<keyword evidence="6" id="KW-1185">Reference proteome</keyword>
<protein>
    <submittedName>
        <fullName evidence="5">Ankyrin repeat-containing</fullName>
    </submittedName>
</protein>
<evidence type="ECO:0000256" key="2">
    <source>
        <dbReference type="ARBA" id="ARBA00023043"/>
    </source>
</evidence>
<evidence type="ECO:0000256" key="1">
    <source>
        <dbReference type="ARBA" id="ARBA00022737"/>
    </source>
</evidence>
<dbReference type="Proteomes" id="UP000554235">
    <property type="component" value="Unassembled WGS sequence"/>
</dbReference>
<dbReference type="SMART" id="SM00248">
    <property type="entry name" value="ANK"/>
    <property type="match status" value="9"/>
</dbReference>
<feature type="repeat" description="ANK" evidence="3">
    <location>
        <begin position="86"/>
        <end position="118"/>
    </location>
</feature>
<dbReference type="Pfam" id="PF12796">
    <property type="entry name" value="Ank_2"/>
    <property type="match status" value="3"/>
</dbReference>
<evidence type="ECO:0000313" key="6">
    <source>
        <dbReference type="Proteomes" id="UP000554235"/>
    </source>
</evidence>
<feature type="compositionally biased region" description="Pro residues" evidence="4">
    <location>
        <begin position="38"/>
        <end position="48"/>
    </location>
</feature>